<accession>A0AAV3XQN8</accession>
<evidence type="ECO:0000313" key="1">
    <source>
        <dbReference type="EMBL" id="GET44315.1"/>
    </source>
</evidence>
<gene>
    <name evidence="1" type="ORF">MiSe_91410</name>
</gene>
<protein>
    <submittedName>
        <fullName evidence="1">Uncharacterized protein</fullName>
    </submittedName>
</protein>
<dbReference type="RefSeq" id="WP_226594069.1">
    <property type="nucleotide sequence ID" value="NZ_BLAY01000325.1"/>
</dbReference>
<keyword evidence="2" id="KW-1185">Reference proteome</keyword>
<proteinExistence type="predicted"/>
<dbReference type="Proteomes" id="UP001050975">
    <property type="component" value="Unassembled WGS sequence"/>
</dbReference>
<evidence type="ECO:0000313" key="2">
    <source>
        <dbReference type="Proteomes" id="UP001050975"/>
    </source>
</evidence>
<organism evidence="1 2">
    <name type="scientific">Microseira wollei NIES-4236</name>
    <dbReference type="NCBI Taxonomy" id="2530354"/>
    <lineage>
        <taxon>Bacteria</taxon>
        <taxon>Bacillati</taxon>
        <taxon>Cyanobacteriota</taxon>
        <taxon>Cyanophyceae</taxon>
        <taxon>Oscillatoriophycideae</taxon>
        <taxon>Aerosakkonematales</taxon>
        <taxon>Aerosakkonemataceae</taxon>
        <taxon>Microseira</taxon>
    </lineage>
</organism>
<dbReference type="AlphaFoldDB" id="A0AAV3XQN8"/>
<sequence length="460" mass="53409">MVSQGFFPQATTGHFRAIKAPLPSDDSNIVHHTESLPNSNDPQPDLSPQRETICQFFLNLVKQSSPDLVLAEFKNLFIQFVVVQTEPQKAFYKIIISRDESEFKNTLTRTIYIILNNWIFRREYKPAQALIELLGNAPVNCCTKSQTLNHLSTWLDNFIKSQEYQEIKVFVAKYDYQQKQHWKNHYTSYLLTSQYANSQNSLEQRQAAKALSQQLQDKFKVDLAMYTAHSHPDAPHEQRTQNPTFLGDEALELIKKVVAKRSFFSYGNLANIFIQQTHRLKYKHFKQSLIKYLFFSVSNQGLVDNLRTKLTEKLEGIYQEYDEEVLNKPLLLKTCNRTIEWLTIPRNGEPSSLFIALASQGNPLTLAIILLKLILICPPTRTHLEVCMANLIRYYEDYSQEECHWVIKFLEITKIILTIFTENVQYNLVDMDQSKLNTGAPDELRIFSQQAERNKNSPPD</sequence>
<dbReference type="EMBL" id="BLAY01000325">
    <property type="protein sequence ID" value="GET44315.1"/>
    <property type="molecule type" value="Genomic_DNA"/>
</dbReference>
<name>A0AAV3XQN8_9CYAN</name>
<comment type="caution">
    <text evidence="1">The sequence shown here is derived from an EMBL/GenBank/DDBJ whole genome shotgun (WGS) entry which is preliminary data.</text>
</comment>
<reference evidence="1" key="1">
    <citation type="submission" date="2019-10" db="EMBL/GenBank/DDBJ databases">
        <title>Draft genome sequece of Microseira wollei NIES-4236.</title>
        <authorList>
            <person name="Yamaguchi H."/>
            <person name="Suzuki S."/>
            <person name="Kawachi M."/>
        </authorList>
    </citation>
    <scope>NUCLEOTIDE SEQUENCE</scope>
    <source>
        <strain evidence="1">NIES-4236</strain>
    </source>
</reference>